<evidence type="ECO:0000259" key="1">
    <source>
        <dbReference type="Pfam" id="PF19732"/>
    </source>
</evidence>
<dbReference type="InterPro" id="IPR045768">
    <property type="entry name" value="SpoIIE_N"/>
</dbReference>
<gene>
    <name evidence="2" type="ORF">BA70_13055</name>
</gene>
<feature type="domain" description="Stage II sporulation protein E N-terminal" evidence="1">
    <location>
        <begin position="1"/>
        <end position="34"/>
    </location>
</feature>
<keyword evidence="3" id="KW-1185">Reference proteome</keyword>
<dbReference type="EMBL" id="JOTP01000039">
    <property type="protein sequence ID" value="KEP24940.1"/>
    <property type="molecule type" value="Genomic_DNA"/>
</dbReference>
<comment type="caution">
    <text evidence="2">The sequence shown here is derived from an EMBL/GenBank/DDBJ whole genome shotgun (WGS) entry which is preliminary data.</text>
</comment>
<accession>A0A081L6R4</accession>
<dbReference type="AlphaFoldDB" id="A0A081L6R4"/>
<evidence type="ECO:0000313" key="2">
    <source>
        <dbReference type="EMBL" id="KEP24940.1"/>
    </source>
</evidence>
<name>A0A081L6R4_9BACI</name>
<reference evidence="2 3" key="1">
    <citation type="submission" date="2012-09" db="EMBL/GenBank/DDBJ databases">
        <title>Genome Sequence of Bacillus sp. DW5-4.</title>
        <authorList>
            <person name="Lai Q."/>
            <person name="Liu Y."/>
            <person name="Shao Z."/>
        </authorList>
    </citation>
    <scope>NUCLEOTIDE SEQUENCE [LARGE SCALE GENOMIC DNA]</scope>
    <source>
        <strain evidence="2 3">DW5-4</strain>
    </source>
</reference>
<dbReference type="Pfam" id="PF19732">
    <property type="entry name" value="SpoIIE_N"/>
    <property type="match status" value="1"/>
</dbReference>
<sequence length="70" mass="7959">MLSDILEEQILVKAEQCAEHPTGYCHVVFGSTGSNPVRVIFGTAFYRKAVFLCLRKILMKEIDFHESMPL</sequence>
<evidence type="ECO:0000313" key="3">
    <source>
        <dbReference type="Proteomes" id="UP000028091"/>
    </source>
</evidence>
<protein>
    <recommendedName>
        <fullName evidence="1">Stage II sporulation protein E N-terminal domain-containing protein</fullName>
    </recommendedName>
</protein>
<dbReference type="Proteomes" id="UP000028091">
    <property type="component" value="Unassembled WGS sequence"/>
</dbReference>
<proteinExistence type="predicted"/>
<organism evidence="2 3">
    <name type="scientific">Bacillus zhangzhouensis</name>
    <dbReference type="NCBI Taxonomy" id="1178540"/>
    <lineage>
        <taxon>Bacteria</taxon>
        <taxon>Bacillati</taxon>
        <taxon>Bacillota</taxon>
        <taxon>Bacilli</taxon>
        <taxon>Bacillales</taxon>
        <taxon>Bacillaceae</taxon>
        <taxon>Bacillus</taxon>
    </lineage>
</organism>